<evidence type="ECO:0000313" key="4">
    <source>
        <dbReference type="EMBL" id="KAK8094917.1"/>
    </source>
</evidence>
<comment type="caution">
    <text evidence="4">The sequence shown here is derived from an EMBL/GenBank/DDBJ whole genome shotgun (WGS) entry which is preliminary data.</text>
</comment>
<evidence type="ECO:0000256" key="2">
    <source>
        <dbReference type="ARBA" id="ARBA00023235"/>
    </source>
</evidence>
<accession>A0ABR1XE08</accession>
<comment type="similarity">
    <text evidence="1">Belongs to the PrpF family.</text>
</comment>
<dbReference type="Proteomes" id="UP001433268">
    <property type="component" value="Unassembled WGS sequence"/>
</dbReference>
<dbReference type="PANTHER" id="PTHR43709">
    <property type="entry name" value="ACONITATE ISOMERASE-RELATED"/>
    <property type="match status" value="1"/>
</dbReference>
<evidence type="ECO:0008006" key="6">
    <source>
        <dbReference type="Google" id="ProtNLM"/>
    </source>
</evidence>
<dbReference type="RefSeq" id="XP_066675690.1">
    <property type="nucleotide sequence ID" value="XM_066805917.1"/>
</dbReference>
<dbReference type="SUPFAM" id="SSF54506">
    <property type="entry name" value="Diaminopimelate epimerase-like"/>
    <property type="match status" value="2"/>
</dbReference>
<keyword evidence="2" id="KW-0413">Isomerase</keyword>
<sequence>MAVTPKRRTRRSIPAVLMRAGTSKGLFLHRAHLPLSESDWAAPLLAVMGSRYQDARQIDGVGGASSVTSKVAVVSPSDRPGVDVDYTFVQVAVGDETIDLTGNCGNMCAGVGPFAIQEGLVPVPISPVPGVGSRSVDVRIFNTNTERLIVETVEVDEDGYVVEDGPYRIPGVKGPGSEIKVAFMDPAGSMTGALFPTGRRSERIHVGQGAGIIPPFSVEVTLIDSANPFVIVDAKTLPALVRSQPQDSPLSLEVAESIRRLGAVRMGLAPTMEAAALVRGTPKLVYVSRPPAATSLYAMHGGDEKEAADQPDVQVLAYSMGRPHPSLQLTGGVGLASAVAVEGTVANRLSQKGKTMGLPLIDGLPPTPERTPSPSSLFDGEGGSLWSARVPADVIPDMQGIAKRNIRLGHSSGVMKVETWTRPDGEGGLEIDRCIVSRTARRLFEEMCFTMRDSVV</sequence>
<proteinExistence type="inferred from homology"/>
<reference evidence="4 5" key="1">
    <citation type="submission" date="2023-01" db="EMBL/GenBank/DDBJ databases">
        <title>Analysis of 21 Apiospora genomes using comparative genomics revels a genus with tremendous synthesis potential of carbohydrate active enzymes and secondary metabolites.</title>
        <authorList>
            <person name="Sorensen T."/>
        </authorList>
    </citation>
    <scope>NUCLEOTIDE SEQUENCE [LARGE SCALE GENOMIC DNA]</scope>
    <source>
        <strain evidence="4 5">CBS 114990</strain>
    </source>
</reference>
<evidence type="ECO:0000313" key="5">
    <source>
        <dbReference type="Proteomes" id="UP001433268"/>
    </source>
</evidence>
<dbReference type="EMBL" id="JAQQWN010000002">
    <property type="protein sequence ID" value="KAK8094917.1"/>
    <property type="molecule type" value="Genomic_DNA"/>
</dbReference>
<dbReference type="PANTHER" id="PTHR43709:SF2">
    <property type="entry name" value="DUF453 DOMAIN PROTEIN (AFU_ORTHOLOGUE AFUA_6G00360)"/>
    <property type="match status" value="1"/>
</dbReference>
<dbReference type="GeneID" id="92038977"/>
<keyword evidence="5" id="KW-1185">Reference proteome</keyword>
<dbReference type="InterPro" id="IPR007400">
    <property type="entry name" value="PrpF-like"/>
</dbReference>
<organism evidence="4 5">
    <name type="scientific">Apiospora hydei</name>
    <dbReference type="NCBI Taxonomy" id="1337664"/>
    <lineage>
        <taxon>Eukaryota</taxon>
        <taxon>Fungi</taxon>
        <taxon>Dikarya</taxon>
        <taxon>Ascomycota</taxon>
        <taxon>Pezizomycotina</taxon>
        <taxon>Sordariomycetes</taxon>
        <taxon>Xylariomycetidae</taxon>
        <taxon>Amphisphaeriales</taxon>
        <taxon>Apiosporaceae</taxon>
        <taxon>Apiospora</taxon>
    </lineage>
</organism>
<evidence type="ECO:0000256" key="3">
    <source>
        <dbReference type="SAM" id="MobiDB-lite"/>
    </source>
</evidence>
<protein>
    <recommendedName>
        <fullName evidence="6">Methylitaconate delta2-delta3-isomerase</fullName>
    </recommendedName>
</protein>
<name>A0ABR1XE08_9PEZI</name>
<dbReference type="Gene3D" id="3.10.310.10">
    <property type="entry name" value="Diaminopimelate Epimerase, Chain A, domain 1"/>
    <property type="match status" value="2"/>
</dbReference>
<evidence type="ECO:0000256" key="1">
    <source>
        <dbReference type="ARBA" id="ARBA00007673"/>
    </source>
</evidence>
<feature type="region of interest" description="Disordered" evidence="3">
    <location>
        <begin position="356"/>
        <end position="380"/>
    </location>
</feature>
<dbReference type="Pfam" id="PF04303">
    <property type="entry name" value="PrpF"/>
    <property type="match status" value="1"/>
</dbReference>
<gene>
    <name evidence="4" type="ORF">PG997_001602</name>
</gene>